<keyword evidence="2" id="KW-1185">Reference proteome</keyword>
<organism evidence="1 2">
    <name type="scientific">Pirellula staleyi (strain ATCC 27377 / DSM 6068 / ICPB 4128)</name>
    <name type="common">Pirella staleyi</name>
    <dbReference type="NCBI Taxonomy" id="530564"/>
    <lineage>
        <taxon>Bacteria</taxon>
        <taxon>Pseudomonadati</taxon>
        <taxon>Planctomycetota</taxon>
        <taxon>Planctomycetia</taxon>
        <taxon>Pirellulales</taxon>
        <taxon>Pirellulaceae</taxon>
        <taxon>Pirellula</taxon>
    </lineage>
</organism>
<evidence type="ECO:0000313" key="1">
    <source>
        <dbReference type="EMBL" id="ADB18378.1"/>
    </source>
</evidence>
<dbReference type="eggNOG" id="COG0582">
    <property type="taxonomic scope" value="Bacteria"/>
</dbReference>
<gene>
    <name evidence="1" type="ordered locus">Psta_3723</name>
</gene>
<protein>
    <submittedName>
        <fullName evidence="1">Uncharacterized protein</fullName>
    </submittedName>
</protein>
<sequence>MGKKRTKRRQSHGSAWHWKQTDAWYAILPEAKKRVPLLDESGNRIRGKDNREAAIVALARMKVNWGTEGTEHGSVGSGDWIVARVCSEYLQYCDKGVAKGTLSKGHRDNSASWLNDLCKYCGALPVSQLKKGHITS</sequence>
<dbReference type="KEGG" id="psl:Psta_3723"/>
<dbReference type="OrthoDB" id="279197at2"/>
<proteinExistence type="predicted"/>
<dbReference type="EMBL" id="CP001848">
    <property type="protein sequence ID" value="ADB18378.1"/>
    <property type="molecule type" value="Genomic_DNA"/>
</dbReference>
<accession>D2R013</accession>
<evidence type="ECO:0000313" key="2">
    <source>
        <dbReference type="Proteomes" id="UP000001887"/>
    </source>
</evidence>
<name>D2R013_PIRSD</name>
<reference evidence="1 2" key="1">
    <citation type="journal article" date="2009" name="Stand. Genomic Sci.">
        <title>Complete genome sequence of Pirellula staleyi type strain (ATCC 27377).</title>
        <authorList>
            <person name="Clum A."/>
            <person name="Tindall B.J."/>
            <person name="Sikorski J."/>
            <person name="Ivanova N."/>
            <person name="Mavrommatis K."/>
            <person name="Lucas S."/>
            <person name="Glavina del Rio T."/>
            <person name="Nolan M."/>
            <person name="Chen F."/>
            <person name="Tice H."/>
            <person name="Pitluck S."/>
            <person name="Cheng J.F."/>
            <person name="Chertkov O."/>
            <person name="Brettin T."/>
            <person name="Han C."/>
            <person name="Detter J.C."/>
            <person name="Kuske C."/>
            <person name="Bruce D."/>
            <person name="Goodwin L."/>
            <person name="Ovchinikova G."/>
            <person name="Pati A."/>
            <person name="Mikhailova N."/>
            <person name="Chen A."/>
            <person name="Palaniappan K."/>
            <person name="Land M."/>
            <person name="Hauser L."/>
            <person name="Chang Y.J."/>
            <person name="Jeffries C.D."/>
            <person name="Chain P."/>
            <person name="Rohde M."/>
            <person name="Goker M."/>
            <person name="Bristow J."/>
            <person name="Eisen J.A."/>
            <person name="Markowitz V."/>
            <person name="Hugenholtz P."/>
            <person name="Kyrpides N.C."/>
            <person name="Klenk H.P."/>
            <person name="Lapidus A."/>
        </authorList>
    </citation>
    <scope>NUCLEOTIDE SEQUENCE [LARGE SCALE GENOMIC DNA]</scope>
    <source>
        <strain evidence="2">ATCC 27377 / DSM 6068 / ICPB 4128</strain>
    </source>
</reference>
<dbReference type="HOGENOM" id="CLU_1873497_0_0_0"/>
<dbReference type="Proteomes" id="UP000001887">
    <property type="component" value="Chromosome"/>
</dbReference>
<dbReference type="STRING" id="530564.Psta_3723"/>
<dbReference type="AlphaFoldDB" id="D2R013"/>